<dbReference type="AlphaFoldDB" id="A0A3S5BCF2"/>
<protein>
    <submittedName>
        <fullName evidence="1">Uncharacterized protein</fullName>
    </submittedName>
</protein>
<gene>
    <name evidence="1" type="ORF">PXEA_LOCUS12793</name>
</gene>
<proteinExistence type="predicted"/>
<dbReference type="EMBL" id="CAAALY010041226">
    <property type="protein sequence ID" value="VEL19353.1"/>
    <property type="molecule type" value="Genomic_DNA"/>
</dbReference>
<comment type="caution">
    <text evidence="1">The sequence shown here is derived from an EMBL/GenBank/DDBJ whole genome shotgun (WGS) entry which is preliminary data.</text>
</comment>
<reference evidence="1" key="1">
    <citation type="submission" date="2018-11" db="EMBL/GenBank/DDBJ databases">
        <authorList>
            <consortium name="Pathogen Informatics"/>
        </authorList>
    </citation>
    <scope>NUCLEOTIDE SEQUENCE</scope>
</reference>
<sequence>MLAQNWLDRNYELGHLSPYDYHTRIRELKQAVRFGIDSASSCTDGKFTLCGLADIGWNSGENAYYFYRDIFSLRNSRL</sequence>
<accession>A0A3S5BCF2</accession>
<evidence type="ECO:0000313" key="1">
    <source>
        <dbReference type="EMBL" id="VEL19353.1"/>
    </source>
</evidence>
<organism evidence="1 2">
    <name type="scientific">Protopolystoma xenopodis</name>
    <dbReference type="NCBI Taxonomy" id="117903"/>
    <lineage>
        <taxon>Eukaryota</taxon>
        <taxon>Metazoa</taxon>
        <taxon>Spiralia</taxon>
        <taxon>Lophotrochozoa</taxon>
        <taxon>Platyhelminthes</taxon>
        <taxon>Monogenea</taxon>
        <taxon>Polyopisthocotylea</taxon>
        <taxon>Polystomatidea</taxon>
        <taxon>Polystomatidae</taxon>
        <taxon>Protopolystoma</taxon>
    </lineage>
</organism>
<dbReference type="Proteomes" id="UP000784294">
    <property type="component" value="Unassembled WGS sequence"/>
</dbReference>
<keyword evidence="2" id="KW-1185">Reference proteome</keyword>
<evidence type="ECO:0000313" key="2">
    <source>
        <dbReference type="Proteomes" id="UP000784294"/>
    </source>
</evidence>
<name>A0A3S5BCF2_9PLAT</name>